<evidence type="ECO:0000313" key="5">
    <source>
        <dbReference type="Proteomes" id="UP000092993"/>
    </source>
</evidence>
<dbReference type="OrthoDB" id="4069699at2759"/>
<sequence length="102" mass="10629">MAYAGAEFAAKILRALNGEKGLVAPSFVNLASDPAGGEALKKEIGKDLDYFSAPIELGPEGVVKINSLGKLTDFEKGLVQAAVPELEGNIDKGVAFIQSPKL</sequence>
<dbReference type="STRING" id="5627.A0A1C7MGF9"/>
<keyword evidence="2" id="KW-0520">NAD</keyword>
<feature type="domain" description="Lactate/malate dehydrogenase C-terminal" evidence="3">
    <location>
        <begin position="1"/>
        <end position="96"/>
    </location>
</feature>
<dbReference type="InterPro" id="IPR015955">
    <property type="entry name" value="Lactate_DH/Glyco_Ohase_4_C"/>
</dbReference>
<evidence type="ECO:0000313" key="4">
    <source>
        <dbReference type="EMBL" id="OBZ75559.1"/>
    </source>
</evidence>
<dbReference type="EMBL" id="LUGG01000004">
    <property type="protein sequence ID" value="OBZ75559.1"/>
    <property type="molecule type" value="Genomic_DNA"/>
</dbReference>
<reference evidence="4 5" key="1">
    <citation type="submission" date="2016-03" db="EMBL/GenBank/DDBJ databases">
        <title>Whole genome sequencing of Grifola frondosa 9006-11.</title>
        <authorList>
            <person name="Min B."/>
            <person name="Park H."/>
            <person name="Kim J.-G."/>
            <person name="Cho H."/>
            <person name="Oh Y.-L."/>
            <person name="Kong W.-S."/>
            <person name="Choi I.-G."/>
        </authorList>
    </citation>
    <scope>NUCLEOTIDE SEQUENCE [LARGE SCALE GENOMIC DNA]</scope>
    <source>
        <strain evidence="4 5">9006-11</strain>
    </source>
</reference>
<dbReference type="InterPro" id="IPR022383">
    <property type="entry name" value="Lactate/malate_DH_C"/>
</dbReference>
<dbReference type="SUPFAM" id="SSF56327">
    <property type="entry name" value="LDH C-terminal domain-like"/>
    <property type="match status" value="1"/>
</dbReference>
<evidence type="ECO:0000259" key="3">
    <source>
        <dbReference type="Pfam" id="PF02866"/>
    </source>
</evidence>
<proteinExistence type="predicted"/>
<dbReference type="GO" id="GO:0030060">
    <property type="term" value="F:L-malate dehydrogenase (NAD+) activity"/>
    <property type="evidence" value="ECO:0007669"/>
    <property type="project" value="TreeGrafter"/>
</dbReference>
<gene>
    <name evidence="4" type="primary">MDH1_0</name>
    <name evidence="4" type="ORF">A0H81_04667</name>
</gene>
<evidence type="ECO:0000256" key="2">
    <source>
        <dbReference type="ARBA" id="ARBA00023027"/>
    </source>
</evidence>
<dbReference type="GO" id="GO:0005737">
    <property type="term" value="C:cytoplasm"/>
    <property type="evidence" value="ECO:0007669"/>
    <property type="project" value="TreeGrafter"/>
</dbReference>
<organism evidence="4 5">
    <name type="scientific">Grifola frondosa</name>
    <name type="common">Maitake</name>
    <name type="synonym">Polyporus frondosus</name>
    <dbReference type="NCBI Taxonomy" id="5627"/>
    <lineage>
        <taxon>Eukaryota</taxon>
        <taxon>Fungi</taxon>
        <taxon>Dikarya</taxon>
        <taxon>Basidiomycota</taxon>
        <taxon>Agaricomycotina</taxon>
        <taxon>Agaricomycetes</taxon>
        <taxon>Polyporales</taxon>
        <taxon>Grifolaceae</taxon>
        <taxon>Grifola</taxon>
    </lineage>
</organism>
<dbReference type="AlphaFoldDB" id="A0A1C7MGF9"/>
<comment type="caution">
    <text evidence="4">The sequence shown here is derived from an EMBL/GenBank/DDBJ whole genome shotgun (WGS) entry which is preliminary data.</text>
</comment>
<accession>A0A1C7MGF9</accession>
<dbReference type="PANTHER" id="PTHR11540">
    <property type="entry name" value="MALATE AND LACTATE DEHYDROGENASE"/>
    <property type="match status" value="1"/>
</dbReference>
<evidence type="ECO:0000256" key="1">
    <source>
        <dbReference type="ARBA" id="ARBA00023002"/>
    </source>
</evidence>
<keyword evidence="1" id="KW-0560">Oxidoreductase</keyword>
<dbReference type="Proteomes" id="UP000092993">
    <property type="component" value="Unassembled WGS sequence"/>
</dbReference>
<protein>
    <submittedName>
        <fullName evidence="4">Malate dehydrogenase, cytoplasmic</fullName>
    </submittedName>
</protein>
<name>A0A1C7MGF9_GRIFR</name>
<dbReference type="Pfam" id="PF02866">
    <property type="entry name" value="Ldh_1_C"/>
    <property type="match status" value="1"/>
</dbReference>
<dbReference type="PANTHER" id="PTHR11540:SF16">
    <property type="entry name" value="MALATE DEHYDROGENASE, MITOCHONDRIAL"/>
    <property type="match status" value="1"/>
</dbReference>
<keyword evidence="5" id="KW-1185">Reference proteome</keyword>
<dbReference type="Gene3D" id="3.90.110.10">
    <property type="entry name" value="Lactate dehydrogenase/glycoside hydrolase, family 4, C-terminal"/>
    <property type="match status" value="1"/>
</dbReference>